<feature type="transmembrane region" description="Helical" evidence="7">
    <location>
        <begin position="179"/>
        <end position="202"/>
    </location>
</feature>
<feature type="transmembrane region" description="Helical" evidence="7">
    <location>
        <begin position="299"/>
        <end position="324"/>
    </location>
</feature>
<dbReference type="KEGG" id="dori:FH5T_18665"/>
<sequence>MDEHKNISLSQLKEKTLTGFKWSFFDNVGRLGGQFVIGIVLARLLDPVDFGLVGMLTIFIVIGSSLTNSGFGQALIQKKDAGDVDFSTVFYFNVFTSIFLYILVFACSALISRFYNETDLISLTRVLCLIFIIDAFGLVHRTYLEKKLNFKAPSIIGVVSIFTSGAISIYLALKGLGVWALVCNSILRSFITTTLLWILSGWKPSFVFRFKSFKVLFSYGSKILIAGILNSIFNNIYYLIIGRFFQAASLGYYTRAVQFSNLPVNTLTVVVQKVAYPVFSLMQDNNPKLIVGYTKIIRILAAIALPLMALIYIIAKPIIIVVLGDKWLPVVPYLRIMCIYGWIFILYSINNIVITAKGRSDYYLQLQIINKIIIAGAIAITYKHGVSALIYGQMGATVLTYLASSWYLKKVIDISIGYQLKNILPFFISTILMFAASIPVSHLISSDIIRILCSTLWGIFIYTASLWMMKIGELETCIRFVKNNMKQFYIKAKL</sequence>
<evidence type="ECO:0000256" key="4">
    <source>
        <dbReference type="ARBA" id="ARBA00022692"/>
    </source>
</evidence>
<evidence type="ECO:0000313" key="8">
    <source>
        <dbReference type="EMBL" id="AHW60970.1"/>
    </source>
</evidence>
<protein>
    <submittedName>
        <fullName evidence="8">Lipopolysaccharide biosynthesis protein</fullName>
    </submittedName>
    <submittedName>
        <fullName evidence="9">Membrane protein involved in the export of O-antigen and teichoic acid</fullName>
    </submittedName>
</protein>
<evidence type="ECO:0000313" key="9">
    <source>
        <dbReference type="EMBL" id="SET86696.1"/>
    </source>
</evidence>
<proteinExistence type="inferred from homology"/>
<dbReference type="OrthoDB" id="9770347at2"/>
<name>X5E0F8_9BACT</name>
<evidence type="ECO:0000256" key="2">
    <source>
        <dbReference type="ARBA" id="ARBA00007430"/>
    </source>
</evidence>
<dbReference type="InterPro" id="IPR050833">
    <property type="entry name" value="Poly_Biosynth_Transport"/>
</dbReference>
<evidence type="ECO:0000256" key="5">
    <source>
        <dbReference type="ARBA" id="ARBA00022989"/>
    </source>
</evidence>
<keyword evidence="5 7" id="KW-1133">Transmembrane helix</keyword>
<dbReference type="STRING" id="1168034.FH5T_18665"/>
<feature type="transmembrane region" description="Helical" evidence="7">
    <location>
        <begin position="155"/>
        <end position="173"/>
    </location>
</feature>
<dbReference type="HOGENOM" id="CLU_026911_5_2_10"/>
<reference evidence="8 10" key="1">
    <citation type="submission" date="2014-03" db="EMBL/GenBank/DDBJ databases">
        <title>Complete genome sequence of a deeply braunched marine Bacteroidia bacterium Draconibacterium orientale type strain FH5T.</title>
        <authorList>
            <person name="Li X."/>
            <person name="Wang X."/>
            <person name="Xie Z."/>
            <person name="Du Z."/>
            <person name="Chen G."/>
        </authorList>
    </citation>
    <scope>NUCLEOTIDE SEQUENCE [LARGE SCALE GENOMIC DNA]</scope>
    <source>
        <strain evidence="8 10">FH5</strain>
    </source>
</reference>
<feature type="transmembrane region" description="Helical" evidence="7">
    <location>
        <begin position="223"/>
        <end position="241"/>
    </location>
</feature>
<dbReference type="CDD" id="cd13127">
    <property type="entry name" value="MATE_tuaB_like"/>
    <property type="match status" value="1"/>
</dbReference>
<keyword evidence="4 7" id="KW-0812">Transmembrane</keyword>
<evidence type="ECO:0000256" key="3">
    <source>
        <dbReference type="ARBA" id="ARBA00022475"/>
    </source>
</evidence>
<dbReference type="EMBL" id="CP007451">
    <property type="protein sequence ID" value="AHW60970.1"/>
    <property type="molecule type" value="Genomic_DNA"/>
</dbReference>
<dbReference type="Proteomes" id="UP000023772">
    <property type="component" value="Chromosome"/>
</dbReference>
<dbReference type="PANTHER" id="PTHR30250">
    <property type="entry name" value="PST FAMILY PREDICTED COLANIC ACID TRANSPORTER"/>
    <property type="match status" value="1"/>
</dbReference>
<feature type="transmembrane region" description="Helical" evidence="7">
    <location>
        <begin position="388"/>
        <end position="408"/>
    </location>
</feature>
<feature type="transmembrane region" description="Helical" evidence="7">
    <location>
        <begin position="448"/>
        <end position="469"/>
    </location>
</feature>
<evidence type="ECO:0000313" key="10">
    <source>
        <dbReference type="Proteomes" id="UP000023772"/>
    </source>
</evidence>
<keyword evidence="6 7" id="KW-0472">Membrane</keyword>
<dbReference type="AlphaFoldDB" id="X5E0F8"/>
<evidence type="ECO:0000256" key="6">
    <source>
        <dbReference type="ARBA" id="ARBA00023136"/>
    </source>
</evidence>
<feature type="transmembrane region" description="Helical" evidence="7">
    <location>
        <begin position="50"/>
        <end position="76"/>
    </location>
</feature>
<evidence type="ECO:0000256" key="7">
    <source>
        <dbReference type="SAM" id="Phobius"/>
    </source>
</evidence>
<dbReference type="Proteomes" id="UP000181981">
    <property type="component" value="Unassembled WGS sequence"/>
</dbReference>
<comment type="subcellular location">
    <subcellularLocation>
        <location evidence="1">Cell membrane</location>
        <topology evidence="1">Multi-pass membrane protein</topology>
    </subcellularLocation>
</comment>
<dbReference type="RefSeq" id="WP_051568005.1">
    <property type="nucleotide sequence ID" value="NZ_FOHT01000026.1"/>
</dbReference>
<reference evidence="9 11" key="2">
    <citation type="submission" date="2016-10" db="EMBL/GenBank/DDBJ databases">
        <authorList>
            <person name="de Groot N.N."/>
        </authorList>
    </citation>
    <scope>NUCLEOTIDE SEQUENCE [LARGE SCALE GENOMIC DNA]</scope>
    <source>
        <strain evidence="9 11">DSM 25947</strain>
    </source>
</reference>
<feature type="transmembrane region" description="Helical" evidence="7">
    <location>
        <begin position="123"/>
        <end position="143"/>
    </location>
</feature>
<feature type="transmembrane region" description="Helical" evidence="7">
    <location>
        <begin position="420"/>
        <end position="442"/>
    </location>
</feature>
<feature type="transmembrane region" description="Helical" evidence="7">
    <location>
        <begin position="330"/>
        <end position="350"/>
    </location>
</feature>
<evidence type="ECO:0000256" key="1">
    <source>
        <dbReference type="ARBA" id="ARBA00004651"/>
    </source>
</evidence>
<dbReference type="GO" id="GO:0005886">
    <property type="term" value="C:plasma membrane"/>
    <property type="evidence" value="ECO:0007669"/>
    <property type="project" value="UniProtKB-SubCell"/>
</dbReference>
<keyword evidence="10" id="KW-1185">Reference proteome</keyword>
<accession>X5E0F8</accession>
<dbReference type="EMBL" id="FOHT01000026">
    <property type="protein sequence ID" value="SET86696.1"/>
    <property type="molecule type" value="Genomic_DNA"/>
</dbReference>
<comment type="similarity">
    <text evidence="2">Belongs to the polysaccharide synthase family.</text>
</comment>
<keyword evidence="3" id="KW-1003">Cell membrane</keyword>
<organism evidence="9 11">
    <name type="scientific">Draconibacterium orientale</name>
    <dbReference type="NCBI Taxonomy" id="1168034"/>
    <lineage>
        <taxon>Bacteria</taxon>
        <taxon>Pseudomonadati</taxon>
        <taxon>Bacteroidota</taxon>
        <taxon>Bacteroidia</taxon>
        <taxon>Marinilabiliales</taxon>
        <taxon>Prolixibacteraceae</taxon>
        <taxon>Draconibacterium</taxon>
    </lineage>
</organism>
<dbReference type="Pfam" id="PF13440">
    <property type="entry name" value="Polysacc_synt_3"/>
    <property type="match status" value="1"/>
</dbReference>
<gene>
    <name evidence="8" type="ORF">FH5T_18665</name>
    <name evidence="9" type="ORF">SAMN05444285_12636</name>
</gene>
<dbReference type="eggNOG" id="COG2244">
    <property type="taxonomic scope" value="Bacteria"/>
</dbReference>
<evidence type="ECO:0000313" key="11">
    <source>
        <dbReference type="Proteomes" id="UP000181981"/>
    </source>
</evidence>
<feature type="transmembrane region" description="Helical" evidence="7">
    <location>
        <begin position="88"/>
        <end position="111"/>
    </location>
</feature>
<dbReference type="PANTHER" id="PTHR30250:SF10">
    <property type="entry name" value="LIPOPOLYSACCHARIDE BIOSYNTHESIS PROTEIN WZXC"/>
    <property type="match status" value="1"/>
</dbReference>